<gene>
    <name evidence="1" type="ORF">AVDCRST_MAG05-1251</name>
</gene>
<organism evidence="1">
    <name type="scientific">uncultured Rubrobacteraceae bacterium</name>
    <dbReference type="NCBI Taxonomy" id="349277"/>
    <lineage>
        <taxon>Bacteria</taxon>
        <taxon>Bacillati</taxon>
        <taxon>Actinomycetota</taxon>
        <taxon>Rubrobacteria</taxon>
        <taxon>Rubrobacterales</taxon>
        <taxon>Rubrobacteraceae</taxon>
        <taxon>environmental samples</taxon>
    </lineage>
</organism>
<sequence>MVEAASVQRPGAHAFTSELLARRSPEVPGVGFLRTSH</sequence>
<name>A0A6J4S0U4_9ACTN</name>
<protein>
    <submittedName>
        <fullName evidence="1">Uncharacterized protein</fullName>
    </submittedName>
</protein>
<evidence type="ECO:0000313" key="1">
    <source>
        <dbReference type="EMBL" id="CAA9480556.1"/>
    </source>
</evidence>
<reference evidence="1" key="1">
    <citation type="submission" date="2020-02" db="EMBL/GenBank/DDBJ databases">
        <authorList>
            <person name="Meier V. D."/>
        </authorList>
    </citation>
    <scope>NUCLEOTIDE SEQUENCE</scope>
    <source>
        <strain evidence="1">AVDCRST_MAG05</strain>
    </source>
</reference>
<dbReference type="EMBL" id="CADCVM010000141">
    <property type="protein sequence ID" value="CAA9480556.1"/>
    <property type="molecule type" value="Genomic_DNA"/>
</dbReference>
<proteinExistence type="predicted"/>
<dbReference type="AlphaFoldDB" id="A0A6J4S0U4"/>
<accession>A0A6J4S0U4</accession>